<dbReference type="AlphaFoldDB" id="A0A6M3JJ78"/>
<name>A0A6M3JJ78_9ZZZZ</name>
<protein>
    <submittedName>
        <fullName evidence="1">Uncharacterized protein</fullName>
    </submittedName>
</protein>
<sequence length="42" mass="5166">MKECSFCGRKFNTGGEFCSKSCKQDKMREHWEKFWELRNEED</sequence>
<organism evidence="1">
    <name type="scientific">viral metagenome</name>
    <dbReference type="NCBI Taxonomy" id="1070528"/>
    <lineage>
        <taxon>unclassified sequences</taxon>
        <taxon>metagenomes</taxon>
        <taxon>organismal metagenomes</taxon>
    </lineage>
</organism>
<proteinExistence type="predicted"/>
<accession>A0A6M3JJ78</accession>
<gene>
    <name evidence="1" type="ORF">MM415A05061_0010</name>
</gene>
<evidence type="ECO:0000313" key="1">
    <source>
        <dbReference type="EMBL" id="QJA69111.1"/>
    </source>
</evidence>
<reference evidence="1" key="1">
    <citation type="submission" date="2020-03" db="EMBL/GenBank/DDBJ databases">
        <title>The deep terrestrial virosphere.</title>
        <authorList>
            <person name="Holmfeldt K."/>
            <person name="Nilsson E."/>
            <person name="Simone D."/>
            <person name="Lopez-Fernandez M."/>
            <person name="Wu X."/>
            <person name="de Brujin I."/>
            <person name="Lundin D."/>
            <person name="Andersson A."/>
            <person name="Bertilsson S."/>
            <person name="Dopson M."/>
        </authorList>
    </citation>
    <scope>NUCLEOTIDE SEQUENCE</scope>
    <source>
        <strain evidence="1">MM415A05061</strain>
    </source>
</reference>
<dbReference type="EMBL" id="MT141678">
    <property type="protein sequence ID" value="QJA69111.1"/>
    <property type="molecule type" value="Genomic_DNA"/>
</dbReference>